<organism evidence="2">
    <name type="scientific">Setaria italica</name>
    <name type="common">Foxtail millet</name>
    <name type="synonym">Panicum italicum</name>
    <dbReference type="NCBI Taxonomy" id="4555"/>
    <lineage>
        <taxon>Eukaryota</taxon>
        <taxon>Viridiplantae</taxon>
        <taxon>Streptophyta</taxon>
        <taxon>Embryophyta</taxon>
        <taxon>Tracheophyta</taxon>
        <taxon>Spermatophyta</taxon>
        <taxon>Magnoliopsida</taxon>
        <taxon>Liliopsida</taxon>
        <taxon>Poales</taxon>
        <taxon>Poaceae</taxon>
        <taxon>PACMAD clade</taxon>
        <taxon>Panicoideae</taxon>
        <taxon>Panicodae</taxon>
        <taxon>Paniceae</taxon>
        <taxon>Cenchrinae</taxon>
        <taxon>Setaria</taxon>
    </lineage>
</organism>
<dbReference type="AlphaFoldDB" id="A0A368QMS3"/>
<sequence length="287" mass="30825">MAVVAVSGGSWPDPPHGWPDPHPCCRICCLGASARRGRAVPSGGGDGARHVASKWRASGDGAFGQRVAGPAGGGARGRRAAGPGSRRWQDPCSGGSAVACSEFTSYHNTKPKPEAKDFIRAGCNETCIRRPDAARACYELLLLYAAFINGSYNRASLAIATVMVSKLADLADDLRWYGETGSWLDGCVRVLEEAVAGARVQALPTLGRMSAIADNKLEGKDPDFLLIWNWLRSVDNNFVKCWDGGLKRIKDRAPSSIVADHSEYATAAIFFRPRPNWTPQSPDEKNP</sequence>
<accession>A0A368QMS3</accession>
<feature type="region of interest" description="Disordered" evidence="1">
    <location>
        <begin position="66"/>
        <end position="92"/>
    </location>
</feature>
<dbReference type="OrthoDB" id="10571130at2759"/>
<reference evidence="2" key="1">
    <citation type="journal article" date="2012" name="Nat. Biotechnol.">
        <title>Reference genome sequence of the model plant Setaria.</title>
        <authorList>
            <person name="Bennetzen J.L."/>
            <person name="Schmutz J."/>
            <person name="Wang H."/>
            <person name="Percifield R."/>
            <person name="Hawkins J."/>
            <person name="Pontaroli A.C."/>
            <person name="Estep M."/>
            <person name="Feng L."/>
            <person name="Vaughn J.N."/>
            <person name="Grimwood J."/>
            <person name="Jenkins J."/>
            <person name="Barry K."/>
            <person name="Lindquist E."/>
            <person name="Hellsten U."/>
            <person name="Deshpande S."/>
            <person name="Wang X."/>
            <person name="Wu X."/>
            <person name="Mitros T."/>
            <person name="Triplett J."/>
            <person name="Yang X."/>
            <person name="Ye C.Y."/>
            <person name="Mauro-Herrera M."/>
            <person name="Wang L."/>
            <person name="Li P."/>
            <person name="Sharma M."/>
            <person name="Sharma R."/>
            <person name="Ronald P.C."/>
            <person name="Panaud O."/>
            <person name="Kellogg E.A."/>
            <person name="Brutnell T.P."/>
            <person name="Doust A.N."/>
            <person name="Tuskan G.A."/>
            <person name="Rokhsar D."/>
            <person name="Devos K.M."/>
        </authorList>
    </citation>
    <scope>NUCLEOTIDE SEQUENCE [LARGE SCALE GENOMIC DNA]</scope>
    <source>
        <strain evidence="2">Yugu1</strain>
    </source>
</reference>
<evidence type="ECO:0000313" key="2">
    <source>
        <dbReference type="EMBL" id="RCV19279.1"/>
    </source>
</evidence>
<proteinExistence type="predicted"/>
<name>A0A368QMS3_SETIT</name>
<evidence type="ECO:0000256" key="1">
    <source>
        <dbReference type="SAM" id="MobiDB-lite"/>
    </source>
</evidence>
<protein>
    <recommendedName>
        <fullName evidence="3">Pectinesterase inhibitor domain-containing protein</fullName>
    </recommendedName>
</protein>
<evidence type="ECO:0008006" key="3">
    <source>
        <dbReference type="Google" id="ProtNLM"/>
    </source>
</evidence>
<reference evidence="2" key="2">
    <citation type="submission" date="2015-07" db="EMBL/GenBank/DDBJ databases">
        <authorList>
            <person name="Noorani M."/>
        </authorList>
    </citation>
    <scope>NUCLEOTIDE SEQUENCE</scope>
    <source>
        <strain evidence="2">Yugu1</strain>
    </source>
</reference>
<dbReference type="EMBL" id="CM003530">
    <property type="protein sequence ID" value="RCV19279.1"/>
    <property type="molecule type" value="Genomic_DNA"/>
</dbReference>
<gene>
    <name evidence="2" type="ORF">SETIT_3G371600v2</name>
</gene>